<gene>
    <name evidence="1" type="ORF">ACFOKF_05135</name>
</gene>
<keyword evidence="2" id="KW-1185">Reference proteome</keyword>
<dbReference type="EMBL" id="JBHRVU010000004">
    <property type="protein sequence ID" value="MFC3440587.1"/>
    <property type="molecule type" value="Genomic_DNA"/>
</dbReference>
<accession>A0ABV7NCS8</accession>
<dbReference type="RefSeq" id="WP_380793721.1">
    <property type="nucleotide sequence ID" value="NZ_JBHRVU010000004.1"/>
</dbReference>
<reference evidence="2" key="1">
    <citation type="journal article" date="2019" name="Int. J. Syst. Evol. Microbiol.">
        <title>The Global Catalogue of Microorganisms (GCM) 10K type strain sequencing project: providing services to taxonomists for standard genome sequencing and annotation.</title>
        <authorList>
            <consortium name="The Broad Institute Genomics Platform"/>
            <consortium name="The Broad Institute Genome Sequencing Center for Infectious Disease"/>
            <person name="Wu L."/>
            <person name="Ma J."/>
        </authorList>
    </citation>
    <scope>NUCLEOTIDE SEQUENCE [LARGE SCALE GENOMIC DNA]</scope>
    <source>
        <strain evidence="2">CCM 7491</strain>
    </source>
</reference>
<protein>
    <submittedName>
        <fullName evidence="1">Uncharacterized protein</fullName>
    </submittedName>
</protein>
<dbReference type="Proteomes" id="UP001595681">
    <property type="component" value="Unassembled WGS sequence"/>
</dbReference>
<evidence type="ECO:0000313" key="2">
    <source>
        <dbReference type="Proteomes" id="UP001595681"/>
    </source>
</evidence>
<name>A0ABV7NCS8_9SPHN</name>
<proteinExistence type="predicted"/>
<sequence length="106" mass="11519">MAVRRKWWILVALVAVALLGVLAWRWASLSARVELGAAYGARMGCSCRYVEGRAMGSCADDKEPGMAMVRLNDVPEERAVRASVPLLASRTARFKPGWGCLLDPVG</sequence>
<organism evidence="1 2">
    <name type="scientific">Sphingobium rhizovicinum</name>
    <dbReference type="NCBI Taxonomy" id="432308"/>
    <lineage>
        <taxon>Bacteria</taxon>
        <taxon>Pseudomonadati</taxon>
        <taxon>Pseudomonadota</taxon>
        <taxon>Alphaproteobacteria</taxon>
        <taxon>Sphingomonadales</taxon>
        <taxon>Sphingomonadaceae</taxon>
        <taxon>Sphingobium</taxon>
    </lineage>
</organism>
<evidence type="ECO:0000313" key="1">
    <source>
        <dbReference type="EMBL" id="MFC3440587.1"/>
    </source>
</evidence>
<comment type="caution">
    <text evidence="1">The sequence shown here is derived from an EMBL/GenBank/DDBJ whole genome shotgun (WGS) entry which is preliminary data.</text>
</comment>